<accession>U3TDE7</accession>
<dbReference type="STRING" id="1198449.ACAM_0529"/>
<proteinExistence type="predicted"/>
<evidence type="ECO:0000313" key="1">
    <source>
        <dbReference type="EMBL" id="BAN89998.1"/>
    </source>
</evidence>
<dbReference type="KEGG" id="acj:ACAM_0529"/>
<gene>
    <name evidence="1" type="ORF">ACAM_0529</name>
</gene>
<organism evidence="1 2">
    <name type="scientific">Aeropyrum camini SY1 = JCM 12091</name>
    <dbReference type="NCBI Taxonomy" id="1198449"/>
    <lineage>
        <taxon>Archaea</taxon>
        <taxon>Thermoproteota</taxon>
        <taxon>Thermoprotei</taxon>
        <taxon>Desulfurococcales</taxon>
        <taxon>Desulfurococcaceae</taxon>
        <taxon>Aeropyrum</taxon>
    </lineage>
</organism>
<name>U3TDE7_9CREN</name>
<dbReference type="AlphaFoldDB" id="U3TDE7"/>
<reference evidence="1 2" key="1">
    <citation type="journal article" date="2013" name="Appl. Environ. Microbiol.">
        <title>Variation of the Virus-Related Elements within Syntenic Genomes of the Hyperthermophilic Archaeon Aeropyrum.</title>
        <authorList>
            <person name="Daifuku T."/>
            <person name="Yoshida T."/>
            <person name="Kitamura T."/>
            <person name="Kawaichi S."/>
            <person name="Inoue T."/>
            <person name="Nomura K."/>
            <person name="Yoshida Y."/>
            <person name="Kuno S."/>
            <person name="Sako Y."/>
        </authorList>
    </citation>
    <scope>NUCLEOTIDE SEQUENCE [LARGE SCALE GENOMIC DNA]</scope>
    <source>
        <strain evidence="1 2">SY1</strain>
    </source>
</reference>
<dbReference type="Proteomes" id="UP000016887">
    <property type="component" value="Chromosome"/>
</dbReference>
<keyword evidence="2" id="KW-1185">Reference proteome</keyword>
<sequence length="62" mass="6926">MEQLKTGVEFFDNPILGGVPSGIFAWTAVPHDEQLSRVRRPGESMETICPVNKIFNNIMHGL</sequence>
<dbReference type="EMBL" id="AP012489">
    <property type="protein sequence ID" value="BAN89998.1"/>
    <property type="molecule type" value="Genomic_DNA"/>
</dbReference>
<protein>
    <submittedName>
        <fullName evidence="1">RecA-superfamily ATPase</fullName>
    </submittedName>
</protein>
<evidence type="ECO:0000313" key="2">
    <source>
        <dbReference type="Proteomes" id="UP000016887"/>
    </source>
</evidence>